<keyword evidence="1" id="KW-1185">Reference proteome</keyword>
<evidence type="ECO:0000313" key="1">
    <source>
        <dbReference type="Proteomes" id="UP000887564"/>
    </source>
</evidence>
<protein>
    <submittedName>
        <fullName evidence="2">Uncharacterized protein</fullName>
    </submittedName>
</protein>
<dbReference type="Proteomes" id="UP000887564">
    <property type="component" value="Unplaced"/>
</dbReference>
<reference evidence="2" key="1">
    <citation type="submission" date="2022-11" db="UniProtKB">
        <authorList>
            <consortium name="WormBaseParasite"/>
        </authorList>
    </citation>
    <scope>IDENTIFICATION</scope>
</reference>
<dbReference type="WBParaSite" id="PEQ_0000953101-mRNA-1">
    <property type="protein sequence ID" value="PEQ_0000953101-mRNA-1"/>
    <property type="gene ID" value="PEQ_0000953101"/>
</dbReference>
<sequence>MAKGAYREVPHVMNRPAFIRNFAPKDEQLMTPAAFSGHIWKLG</sequence>
<name>A0A914S5M0_PAREQ</name>
<proteinExistence type="predicted"/>
<dbReference type="AlphaFoldDB" id="A0A914S5M0"/>
<organism evidence="1 2">
    <name type="scientific">Parascaris equorum</name>
    <name type="common">Equine roundworm</name>
    <dbReference type="NCBI Taxonomy" id="6256"/>
    <lineage>
        <taxon>Eukaryota</taxon>
        <taxon>Metazoa</taxon>
        <taxon>Ecdysozoa</taxon>
        <taxon>Nematoda</taxon>
        <taxon>Chromadorea</taxon>
        <taxon>Rhabditida</taxon>
        <taxon>Spirurina</taxon>
        <taxon>Ascaridomorpha</taxon>
        <taxon>Ascaridoidea</taxon>
        <taxon>Ascarididae</taxon>
        <taxon>Parascaris</taxon>
    </lineage>
</organism>
<accession>A0A914S5M0</accession>
<evidence type="ECO:0000313" key="2">
    <source>
        <dbReference type="WBParaSite" id="PEQ_0000953101-mRNA-1"/>
    </source>
</evidence>